<comment type="caution">
    <text evidence="1">The sequence shown here is derived from an EMBL/GenBank/DDBJ whole genome shotgun (WGS) entry which is preliminary data.</text>
</comment>
<sequence length="154" mass="18000">MSIQFALQRELDRRGHRFILPNVLVDWGEADMLSITQAGYMHEWEIKVRRDDFYADFKKNKHMWLEGPMAQEPGGRCTASSLWYVMPEGLVPQLDVPDYAGLVFMIGRYGVSIMRNAPKLHQRKVGEYQMSWLLRIAAIKLWSVKRELRNAKSD</sequence>
<gene>
    <name evidence="1" type="ORF">LCGC14_0790910</name>
</gene>
<evidence type="ECO:0000313" key="1">
    <source>
        <dbReference type="EMBL" id="KKN34709.1"/>
    </source>
</evidence>
<dbReference type="EMBL" id="LAZR01002089">
    <property type="protein sequence ID" value="KKN34709.1"/>
    <property type="molecule type" value="Genomic_DNA"/>
</dbReference>
<reference evidence="1" key="1">
    <citation type="journal article" date="2015" name="Nature">
        <title>Complex archaea that bridge the gap between prokaryotes and eukaryotes.</title>
        <authorList>
            <person name="Spang A."/>
            <person name="Saw J.H."/>
            <person name="Jorgensen S.L."/>
            <person name="Zaremba-Niedzwiedzka K."/>
            <person name="Martijn J."/>
            <person name="Lind A.E."/>
            <person name="van Eijk R."/>
            <person name="Schleper C."/>
            <person name="Guy L."/>
            <person name="Ettema T.J."/>
        </authorList>
    </citation>
    <scope>NUCLEOTIDE SEQUENCE</scope>
</reference>
<proteinExistence type="predicted"/>
<protein>
    <submittedName>
        <fullName evidence="1">Uncharacterized protein</fullName>
    </submittedName>
</protein>
<dbReference type="AlphaFoldDB" id="A0A0F9PWW7"/>
<accession>A0A0F9PWW7</accession>
<organism evidence="1">
    <name type="scientific">marine sediment metagenome</name>
    <dbReference type="NCBI Taxonomy" id="412755"/>
    <lineage>
        <taxon>unclassified sequences</taxon>
        <taxon>metagenomes</taxon>
        <taxon>ecological metagenomes</taxon>
    </lineage>
</organism>
<name>A0A0F9PWW7_9ZZZZ</name>